<evidence type="ECO:0000259" key="9">
    <source>
        <dbReference type="PROSITE" id="PS51456"/>
    </source>
</evidence>
<dbReference type="GO" id="GO:0005524">
    <property type="term" value="F:ATP binding"/>
    <property type="evidence" value="ECO:0007669"/>
    <property type="project" value="UniProtKB-KW"/>
</dbReference>
<dbReference type="Gene3D" id="1.20.120.720">
    <property type="entry name" value="Myosin VI head, motor domain, U50 subdomain"/>
    <property type="match status" value="1"/>
</dbReference>
<dbReference type="Proteomes" id="UP000052978">
    <property type="component" value="Unassembled WGS sequence"/>
</dbReference>
<dbReference type="AlphaFoldDB" id="S7MF86"/>
<dbReference type="FunFam" id="1.20.120.720:FF:000001">
    <property type="entry name" value="Myosin heavy chain, muscle"/>
    <property type="match status" value="1"/>
</dbReference>
<dbReference type="PANTHER" id="PTHR13140">
    <property type="entry name" value="MYOSIN"/>
    <property type="match status" value="1"/>
</dbReference>
<evidence type="ECO:0000313" key="11">
    <source>
        <dbReference type="Proteomes" id="UP000052978"/>
    </source>
</evidence>
<comment type="similarity">
    <text evidence="1 8">Belongs to the TRAFAC class myosin-kinesin ATPase superfamily. Myosin family.</text>
</comment>
<gene>
    <name evidence="10" type="ORF">D623_10011097</name>
</gene>
<accession>S7MF86</accession>
<keyword evidence="11" id="KW-1185">Reference proteome</keyword>
<reference evidence="10 11" key="1">
    <citation type="journal article" date="2013" name="Nat. Commun.">
        <title>Genome analysis reveals insights into physiology and longevity of the Brandt's bat Myotis brandtii.</title>
        <authorList>
            <person name="Seim I."/>
            <person name="Fang X."/>
            <person name="Xiong Z."/>
            <person name="Lobanov A.V."/>
            <person name="Huang Z."/>
            <person name="Ma S."/>
            <person name="Feng Y."/>
            <person name="Turanov A.A."/>
            <person name="Zhu Y."/>
            <person name="Lenz T.L."/>
            <person name="Gerashchenko M.V."/>
            <person name="Fan D."/>
            <person name="Hee Yim S."/>
            <person name="Yao X."/>
            <person name="Jordan D."/>
            <person name="Xiong Y."/>
            <person name="Ma Y."/>
            <person name="Lyapunov A.N."/>
            <person name="Chen G."/>
            <person name="Kulakova O.I."/>
            <person name="Sun Y."/>
            <person name="Lee S.G."/>
            <person name="Bronson R.T."/>
            <person name="Moskalev A.A."/>
            <person name="Sunyaev S.R."/>
            <person name="Zhang G."/>
            <person name="Krogh A."/>
            <person name="Wang J."/>
            <person name="Gladyshev V.N."/>
        </authorList>
    </citation>
    <scope>NUCLEOTIDE SEQUENCE [LARGE SCALE GENOMIC DNA]</scope>
</reference>
<dbReference type="GO" id="GO:0051015">
    <property type="term" value="F:actin filament binding"/>
    <property type="evidence" value="ECO:0007669"/>
    <property type="project" value="TreeGrafter"/>
</dbReference>
<dbReference type="InterPro" id="IPR027417">
    <property type="entry name" value="P-loop_NTPase"/>
</dbReference>
<keyword evidence="4" id="KW-0175">Coiled coil</keyword>
<keyword evidence="7 8" id="KW-0009">Actin-binding</keyword>
<dbReference type="SUPFAM" id="SSF52540">
    <property type="entry name" value="P-loop containing nucleoside triphosphate hydrolases"/>
    <property type="match status" value="1"/>
</dbReference>
<dbReference type="GO" id="GO:0007015">
    <property type="term" value="P:actin filament organization"/>
    <property type="evidence" value="ECO:0007669"/>
    <property type="project" value="TreeGrafter"/>
</dbReference>
<organism evidence="10 11">
    <name type="scientific">Myotis brandtii</name>
    <name type="common">Brandt's bat</name>
    <dbReference type="NCBI Taxonomy" id="109478"/>
    <lineage>
        <taxon>Eukaryota</taxon>
        <taxon>Metazoa</taxon>
        <taxon>Chordata</taxon>
        <taxon>Craniata</taxon>
        <taxon>Vertebrata</taxon>
        <taxon>Euteleostomi</taxon>
        <taxon>Mammalia</taxon>
        <taxon>Eutheria</taxon>
        <taxon>Laurasiatheria</taxon>
        <taxon>Chiroptera</taxon>
        <taxon>Yangochiroptera</taxon>
        <taxon>Vespertilionidae</taxon>
        <taxon>Myotis</taxon>
    </lineage>
</organism>
<evidence type="ECO:0000313" key="10">
    <source>
        <dbReference type="EMBL" id="EPQ01910.1"/>
    </source>
</evidence>
<dbReference type="GO" id="GO:0000146">
    <property type="term" value="F:microfilament motor activity"/>
    <property type="evidence" value="ECO:0007669"/>
    <property type="project" value="TreeGrafter"/>
</dbReference>
<evidence type="ECO:0000256" key="2">
    <source>
        <dbReference type="ARBA" id="ARBA00022741"/>
    </source>
</evidence>
<dbReference type="EMBL" id="KE161119">
    <property type="protein sequence ID" value="EPQ01910.1"/>
    <property type="molecule type" value="Genomic_DNA"/>
</dbReference>
<dbReference type="GO" id="GO:0016020">
    <property type="term" value="C:membrane"/>
    <property type="evidence" value="ECO:0007669"/>
    <property type="project" value="TreeGrafter"/>
</dbReference>
<keyword evidence="5 8" id="KW-0518">Myosin</keyword>
<dbReference type="Pfam" id="PF00063">
    <property type="entry name" value="Myosin_head"/>
    <property type="match status" value="1"/>
</dbReference>
<evidence type="ECO:0000256" key="7">
    <source>
        <dbReference type="ARBA" id="ARBA00023203"/>
    </source>
</evidence>
<dbReference type="PANTHER" id="PTHR13140:SF857">
    <property type="entry name" value="MYOSIN-11"/>
    <property type="match status" value="1"/>
</dbReference>
<evidence type="ECO:0000256" key="1">
    <source>
        <dbReference type="ARBA" id="ARBA00008314"/>
    </source>
</evidence>
<evidence type="ECO:0000256" key="5">
    <source>
        <dbReference type="ARBA" id="ARBA00023123"/>
    </source>
</evidence>
<dbReference type="Gene3D" id="1.10.10.820">
    <property type="match status" value="1"/>
</dbReference>
<evidence type="ECO:0000256" key="8">
    <source>
        <dbReference type="PROSITE-ProRule" id="PRU00782"/>
    </source>
</evidence>
<dbReference type="GO" id="GO:0016459">
    <property type="term" value="C:myosin complex"/>
    <property type="evidence" value="ECO:0007669"/>
    <property type="project" value="UniProtKB-KW"/>
</dbReference>
<feature type="domain" description="Myosin motor" evidence="9">
    <location>
        <begin position="1"/>
        <end position="170"/>
    </location>
</feature>
<dbReference type="SMART" id="SM00242">
    <property type="entry name" value="MYSc"/>
    <property type="match status" value="1"/>
</dbReference>
<comment type="caution">
    <text evidence="8">Lacks conserved residue(s) required for the propagation of feature annotation.</text>
</comment>
<evidence type="ECO:0000256" key="3">
    <source>
        <dbReference type="ARBA" id="ARBA00022840"/>
    </source>
</evidence>
<evidence type="ECO:0000256" key="6">
    <source>
        <dbReference type="ARBA" id="ARBA00023175"/>
    </source>
</evidence>
<keyword evidence="3" id="KW-0067">ATP-binding</keyword>
<dbReference type="GO" id="GO:0005737">
    <property type="term" value="C:cytoplasm"/>
    <property type="evidence" value="ECO:0007669"/>
    <property type="project" value="TreeGrafter"/>
</dbReference>
<dbReference type="PROSITE" id="PS51456">
    <property type="entry name" value="MYOSIN_MOTOR"/>
    <property type="match status" value="1"/>
</dbReference>
<protein>
    <submittedName>
        <fullName evidence="10">Myosin-15</fullName>
    </submittedName>
</protein>
<sequence length="301" mass="32742">MLLVSEKPSDFHFCCHGEVAVESSDDAQESPATDQGMDILGILPEEKYGSYKLTGAIMHLGNMKFKQKPREEQVEADGTESAEKAAFLMGINSSELVKGLIHPWIKVGNDYATRGQNTEQVTSAIGALCKSIYKRMFKWLVTRINRALDAKLPGQFFIGILDITGFEILDATDVTFKTKFLDNFGKSVRFQKSSLIRRRNMKLTLNLSITQGWWPTGRVSAGPLPLDVLAGCPGPLGGVQGCLGPGRVAHPPPPKPLLVQLLHMGAGSQGPHQDGSVDVFHLPQQCPVHMSILCLGHAPAT</sequence>
<evidence type="ECO:0000256" key="4">
    <source>
        <dbReference type="ARBA" id="ARBA00023054"/>
    </source>
</evidence>
<keyword evidence="6" id="KW-0505">Motor protein</keyword>
<dbReference type="InterPro" id="IPR001609">
    <property type="entry name" value="Myosin_head_motor_dom-like"/>
</dbReference>
<keyword evidence="2" id="KW-0547">Nucleotide-binding</keyword>
<proteinExistence type="inferred from homology"/>
<name>S7MF86_MYOBR</name>